<protein>
    <recommendedName>
        <fullName evidence="4">Kinetochore and Eb1-associated basic protein</fullName>
    </recommendedName>
</protein>
<evidence type="ECO:0000256" key="1">
    <source>
        <dbReference type="SAM" id="MobiDB-lite"/>
    </source>
</evidence>
<dbReference type="OrthoDB" id="7868318at2759"/>
<gene>
    <name evidence="2" type="primary">Dana\GF26884</name>
    <name evidence="2" type="ORF">GF26884</name>
</gene>
<dbReference type="EMBL" id="CH902620">
    <property type="protein sequence ID" value="KPU73320.1"/>
    <property type="molecule type" value="Genomic_DNA"/>
</dbReference>
<name>A0A0P8XEQ6_DROAN</name>
<evidence type="ECO:0000313" key="3">
    <source>
        <dbReference type="Proteomes" id="UP000007801"/>
    </source>
</evidence>
<accession>A0A0P8XEQ6</accession>
<dbReference type="KEGG" id="dan:26514293"/>
<feature type="region of interest" description="Disordered" evidence="1">
    <location>
        <begin position="1"/>
        <end position="22"/>
    </location>
</feature>
<dbReference type="SMR" id="A0A0P8XEQ6"/>
<dbReference type="FunCoup" id="A0A0P8XEQ6">
    <property type="interactions" value="6"/>
</dbReference>
<organism evidence="2 3">
    <name type="scientific">Drosophila ananassae</name>
    <name type="common">Fruit fly</name>
    <dbReference type="NCBI Taxonomy" id="7217"/>
    <lineage>
        <taxon>Eukaryota</taxon>
        <taxon>Metazoa</taxon>
        <taxon>Ecdysozoa</taxon>
        <taxon>Arthropoda</taxon>
        <taxon>Hexapoda</taxon>
        <taxon>Insecta</taxon>
        <taxon>Pterygota</taxon>
        <taxon>Neoptera</taxon>
        <taxon>Endopterygota</taxon>
        <taxon>Diptera</taxon>
        <taxon>Brachycera</taxon>
        <taxon>Muscomorpha</taxon>
        <taxon>Ephydroidea</taxon>
        <taxon>Drosophilidae</taxon>
        <taxon>Drosophila</taxon>
        <taxon>Sophophora</taxon>
    </lineage>
</organism>
<dbReference type="Proteomes" id="UP000007801">
    <property type="component" value="Unassembled WGS sequence"/>
</dbReference>
<evidence type="ECO:0000313" key="2">
    <source>
        <dbReference type="EMBL" id="KPU73320.1"/>
    </source>
</evidence>
<dbReference type="InParanoid" id="A0A0P8XEQ6"/>
<dbReference type="GO" id="GO:0043515">
    <property type="term" value="F:kinetochore binding"/>
    <property type="evidence" value="ECO:0007669"/>
    <property type="project" value="EnsemblMetazoa"/>
</dbReference>
<dbReference type="CTD" id="48440"/>
<dbReference type="GO" id="GO:0000776">
    <property type="term" value="C:kinetochore"/>
    <property type="evidence" value="ECO:0007669"/>
    <property type="project" value="EnsemblMetazoa"/>
</dbReference>
<proteinExistence type="predicted"/>
<dbReference type="AlphaFoldDB" id="A0A0P8XEQ6"/>
<dbReference type="GeneID" id="26514293"/>
<dbReference type="GO" id="GO:0005876">
    <property type="term" value="C:spindle microtubule"/>
    <property type="evidence" value="ECO:0007669"/>
    <property type="project" value="EnsemblMetazoa"/>
</dbReference>
<sequence length="501" mass="57746">MAKMPGIQRTPLSEKGNNLEVPGEKKEFITPTKIPVMLDPFKTPEIRLERPKELLERLKLSGSASRVCKNVPCSITICTEPRPLRSRELLEQMGLPVAAHRRFASASKTGHEPPRKTPNKATCITTSTLVVPSIGFSYPKATPPASSKRRLAFQNELDKDSLRQKHERITARLKELKVEGWQASAENRLRRLSISDLLSLLRYLLPTTGVKLAKPVNRDSYVALLMEALQLLGYRKKVNPSWLRMPDGNVLEILDFLLDFVECSEEGSLCVFPIVGEQQAFEQVAMCFGLDSEQLEQKRLELLAKGLATPNDLLHLRRRLENLKLEIHNFDFEEKLNALKTEEQCLETDLVKCRQEILLVSGETADYEKKIGEISSKNLTMQQKLTKLQNQVEHQIYTPHAYTRLLDLREERSQELKLHLLRIQEFSERLKLAHLKFKRCRKELMETIEAFNVQMRDFEYSLIFKNDHQISLQLPLNPTLQDIRDRVKQLQQRRSLLSAVK</sequence>
<reference evidence="2 3" key="1">
    <citation type="journal article" date="2007" name="Nature">
        <title>Evolution of genes and genomes on the Drosophila phylogeny.</title>
        <authorList>
            <consortium name="Drosophila 12 Genomes Consortium"/>
            <person name="Clark A.G."/>
            <person name="Eisen M.B."/>
            <person name="Smith D.R."/>
            <person name="Bergman C.M."/>
            <person name="Oliver B."/>
            <person name="Markow T.A."/>
            <person name="Kaufman T.C."/>
            <person name="Kellis M."/>
            <person name="Gelbart W."/>
            <person name="Iyer V.N."/>
            <person name="Pollard D.A."/>
            <person name="Sackton T.B."/>
            <person name="Larracuente A.M."/>
            <person name="Singh N.D."/>
            <person name="Abad J.P."/>
            <person name="Abt D.N."/>
            <person name="Adryan B."/>
            <person name="Aguade M."/>
            <person name="Akashi H."/>
            <person name="Anderson W.W."/>
            <person name="Aquadro C.F."/>
            <person name="Ardell D.H."/>
            <person name="Arguello R."/>
            <person name="Artieri C.G."/>
            <person name="Barbash D.A."/>
            <person name="Barker D."/>
            <person name="Barsanti P."/>
            <person name="Batterham P."/>
            <person name="Batzoglou S."/>
            <person name="Begun D."/>
            <person name="Bhutkar A."/>
            <person name="Blanco E."/>
            <person name="Bosak S.A."/>
            <person name="Bradley R.K."/>
            <person name="Brand A.D."/>
            <person name="Brent M.R."/>
            <person name="Brooks A.N."/>
            <person name="Brown R.H."/>
            <person name="Butlin R.K."/>
            <person name="Caggese C."/>
            <person name="Calvi B.R."/>
            <person name="Bernardo de Carvalho A."/>
            <person name="Caspi A."/>
            <person name="Castrezana S."/>
            <person name="Celniker S.E."/>
            <person name="Chang J.L."/>
            <person name="Chapple C."/>
            <person name="Chatterji S."/>
            <person name="Chinwalla A."/>
            <person name="Civetta A."/>
            <person name="Clifton S.W."/>
            <person name="Comeron J.M."/>
            <person name="Costello J.C."/>
            <person name="Coyne J.A."/>
            <person name="Daub J."/>
            <person name="David R.G."/>
            <person name="Delcher A.L."/>
            <person name="Delehaunty K."/>
            <person name="Do C.B."/>
            <person name="Ebling H."/>
            <person name="Edwards K."/>
            <person name="Eickbush T."/>
            <person name="Evans J.D."/>
            <person name="Filipski A."/>
            <person name="Findeiss S."/>
            <person name="Freyhult E."/>
            <person name="Fulton L."/>
            <person name="Fulton R."/>
            <person name="Garcia A.C."/>
            <person name="Gardiner A."/>
            <person name="Garfield D.A."/>
            <person name="Garvin B.E."/>
            <person name="Gibson G."/>
            <person name="Gilbert D."/>
            <person name="Gnerre S."/>
            <person name="Godfrey J."/>
            <person name="Good R."/>
            <person name="Gotea V."/>
            <person name="Gravely B."/>
            <person name="Greenberg A.J."/>
            <person name="Griffiths-Jones S."/>
            <person name="Gross S."/>
            <person name="Guigo R."/>
            <person name="Gustafson E.A."/>
            <person name="Haerty W."/>
            <person name="Hahn M.W."/>
            <person name="Halligan D.L."/>
            <person name="Halpern A.L."/>
            <person name="Halter G.M."/>
            <person name="Han M.V."/>
            <person name="Heger A."/>
            <person name="Hillier L."/>
            <person name="Hinrichs A.S."/>
            <person name="Holmes I."/>
            <person name="Hoskins R.A."/>
            <person name="Hubisz M.J."/>
            <person name="Hultmark D."/>
            <person name="Huntley M.A."/>
            <person name="Jaffe D.B."/>
            <person name="Jagadeeshan S."/>
            <person name="Jeck W.R."/>
            <person name="Johnson J."/>
            <person name="Jones C.D."/>
            <person name="Jordan W.C."/>
            <person name="Karpen G.H."/>
            <person name="Kataoka E."/>
            <person name="Keightley P.D."/>
            <person name="Kheradpour P."/>
            <person name="Kirkness E.F."/>
            <person name="Koerich L.B."/>
            <person name="Kristiansen K."/>
            <person name="Kudrna D."/>
            <person name="Kulathinal R.J."/>
            <person name="Kumar S."/>
            <person name="Kwok R."/>
            <person name="Lander E."/>
            <person name="Langley C.H."/>
            <person name="Lapoint R."/>
            <person name="Lazzaro B.P."/>
            <person name="Lee S.J."/>
            <person name="Levesque L."/>
            <person name="Li R."/>
            <person name="Lin C.F."/>
            <person name="Lin M.F."/>
            <person name="Lindblad-Toh K."/>
            <person name="Llopart A."/>
            <person name="Long M."/>
            <person name="Low L."/>
            <person name="Lozovsky E."/>
            <person name="Lu J."/>
            <person name="Luo M."/>
            <person name="Machado C.A."/>
            <person name="Makalowski W."/>
            <person name="Marzo M."/>
            <person name="Matsuda M."/>
            <person name="Matzkin L."/>
            <person name="McAllister B."/>
            <person name="McBride C.S."/>
            <person name="McKernan B."/>
            <person name="McKernan K."/>
            <person name="Mendez-Lago M."/>
            <person name="Minx P."/>
            <person name="Mollenhauer M.U."/>
            <person name="Montooth K."/>
            <person name="Mount S.M."/>
            <person name="Mu X."/>
            <person name="Myers E."/>
            <person name="Negre B."/>
            <person name="Newfeld S."/>
            <person name="Nielsen R."/>
            <person name="Noor M.A."/>
            <person name="O'Grady P."/>
            <person name="Pachter L."/>
            <person name="Papaceit M."/>
            <person name="Parisi M.J."/>
            <person name="Parisi M."/>
            <person name="Parts L."/>
            <person name="Pedersen J.S."/>
            <person name="Pesole G."/>
            <person name="Phillippy A.M."/>
            <person name="Ponting C.P."/>
            <person name="Pop M."/>
            <person name="Porcelli D."/>
            <person name="Powell J.R."/>
            <person name="Prohaska S."/>
            <person name="Pruitt K."/>
            <person name="Puig M."/>
            <person name="Quesneville H."/>
            <person name="Ram K.R."/>
            <person name="Rand D."/>
            <person name="Rasmussen M.D."/>
            <person name="Reed L.K."/>
            <person name="Reenan R."/>
            <person name="Reily A."/>
            <person name="Remington K.A."/>
            <person name="Rieger T.T."/>
            <person name="Ritchie M.G."/>
            <person name="Robin C."/>
            <person name="Rogers Y.H."/>
            <person name="Rohde C."/>
            <person name="Rozas J."/>
            <person name="Rubenfield M.J."/>
            <person name="Ruiz A."/>
            <person name="Russo S."/>
            <person name="Salzberg S.L."/>
            <person name="Sanchez-Gracia A."/>
            <person name="Saranga D.J."/>
            <person name="Sato H."/>
            <person name="Schaeffer S.W."/>
            <person name="Schatz M.C."/>
            <person name="Schlenke T."/>
            <person name="Schwartz R."/>
            <person name="Segarra C."/>
            <person name="Singh R.S."/>
            <person name="Sirot L."/>
            <person name="Sirota M."/>
            <person name="Sisneros N.B."/>
            <person name="Smith C.D."/>
            <person name="Smith T.F."/>
            <person name="Spieth J."/>
            <person name="Stage D.E."/>
            <person name="Stark A."/>
            <person name="Stephan W."/>
            <person name="Strausberg R.L."/>
            <person name="Strempel S."/>
            <person name="Sturgill D."/>
            <person name="Sutton G."/>
            <person name="Sutton G.G."/>
            <person name="Tao W."/>
            <person name="Teichmann S."/>
            <person name="Tobari Y.N."/>
            <person name="Tomimura Y."/>
            <person name="Tsolas J.M."/>
            <person name="Valente V.L."/>
            <person name="Venter E."/>
            <person name="Venter J.C."/>
            <person name="Vicario S."/>
            <person name="Vieira F.G."/>
            <person name="Vilella A.J."/>
            <person name="Villasante A."/>
            <person name="Walenz B."/>
            <person name="Wang J."/>
            <person name="Wasserman M."/>
            <person name="Watts T."/>
            <person name="Wilson D."/>
            <person name="Wilson R.K."/>
            <person name="Wing R.A."/>
            <person name="Wolfner M.F."/>
            <person name="Wong A."/>
            <person name="Wong G.K."/>
            <person name="Wu C.I."/>
            <person name="Wu G."/>
            <person name="Yamamoto D."/>
            <person name="Yang H.P."/>
            <person name="Yang S.P."/>
            <person name="Yorke J.A."/>
            <person name="Yoshida K."/>
            <person name="Zdobnov E."/>
            <person name="Zhang P."/>
            <person name="Zhang Y."/>
            <person name="Zimin A.V."/>
            <person name="Baldwin J."/>
            <person name="Abdouelleil A."/>
            <person name="Abdulkadir J."/>
            <person name="Abebe A."/>
            <person name="Abera B."/>
            <person name="Abreu J."/>
            <person name="Acer S.C."/>
            <person name="Aftuck L."/>
            <person name="Alexander A."/>
            <person name="An P."/>
            <person name="Anderson E."/>
            <person name="Anderson S."/>
            <person name="Arachi H."/>
            <person name="Azer M."/>
            <person name="Bachantsang P."/>
            <person name="Barry A."/>
            <person name="Bayul T."/>
            <person name="Berlin A."/>
            <person name="Bessette D."/>
            <person name="Bloom T."/>
            <person name="Blye J."/>
            <person name="Boguslavskiy L."/>
            <person name="Bonnet C."/>
            <person name="Boukhgalter B."/>
            <person name="Bourzgui I."/>
            <person name="Brown A."/>
            <person name="Cahill P."/>
            <person name="Channer S."/>
            <person name="Cheshatsang Y."/>
            <person name="Chuda L."/>
            <person name="Citroen M."/>
            <person name="Collymore A."/>
            <person name="Cooke P."/>
            <person name="Costello M."/>
            <person name="D'Aco K."/>
            <person name="Daza R."/>
            <person name="De Haan G."/>
            <person name="DeGray S."/>
            <person name="DeMaso C."/>
            <person name="Dhargay N."/>
            <person name="Dooley K."/>
            <person name="Dooley E."/>
            <person name="Doricent M."/>
            <person name="Dorje P."/>
            <person name="Dorjee K."/>
            <person name="Dupes A."/>
            <person name="Elong R."/>
            <person name="Falk J."/>
            <person name="Farina A."/>
            <person name="Faro S."/>
            <person name="Ferguson D."/>
            <person name="Fisher S."/>
            <person name="Foley C.D."/>
            <person name="Franke A."/>
            <person name="Friedrich D."/>
            <person name="Gadbois L."/>
            <person name="Gearin G."/>
            <person name="Gearin C.R."/>
            <person name="Giannoukos G."/>
            <person name="Goode T."/>
            <person name="Graham J."/>
            <person name="Grandbois E."/>
            <person name="Grewal S."/>
            <person name="Gyaltsen K."/>
            <person name="Hafez N."/>
            <person name="Hagos B."/>
            <person name="Hall J."/>
            <person name="Henson C."/>
            <person name="Hollinger A."/>
            <person name="Honan T."/>
            <person name="Huard M.D."/>
            <person name="Hughes L."/>
            <person name="Hurhula B."/>
            <person name="Husby M.E."/>
            <person name="Kamat A."/>
            <person name="Kanga B."/>
            <person name="Kashin S."/>
            <person name="Khazanovich D."/>
            <person name="Kisner P."/>
            <person name="Lance K."/>
            <person name="Lara M."/>
            <person name="Lee W."/>
            <person name="Lennon N."/>
            <person name="Letendre F."/>
            <person name="LeVine R."/>
            <person name="Lipovsky A."/>
            <person name="Liu X."/>
            <person name="Liu J."/>
            <person name="Liu S."/>
            <person name="Lokyitsang T."/>
            <person name="Lokyitsang Y."/>
            <person name="Lubonja R."/>
            <person name="Lui A."/>
            <person name="MacDonald P."/>
            <person name="Magnisalis V."/>
            <person name="Maru K."/>
            <person name="Matthews C."/>
            <person name="McCusker W."/>
            <person name="McDonough S."/>
            <person name="Mehta T."/>
            <person name="Meldrim J."/>
            <person name="Meneus L."/>
            <person name="Mihai O."/>
            <person name="Mihalev A."/>
            <person name="Mihova T."/>
            <person name="Mittelman R."/>
            <person name="Mlenga V."/>
            <person name="Montmayeur A."/>
            <person name="Mulrain L."/>
            <person name="Navidi A."/>
            <person name="Naylor J."/>
            <person name="Negash T."/>
            <person name="Nguyen T."/>
            <person name="Nguyen N."/>
            <person name="Nicol R."/>
            <person name="Norbu C."/>
            <person name="Norbu N."/>
            <person name="Novod N."/>
            <person name="O'Neill B."/>
            <person name="Osman S."/>
            <person name="Markiewicz E."/>
            <person name="Oyono O.L."/>
            <person name="Patti C."/>
            <person name="Phunkhang P."/>
            <person name="Pierre F."/>
            <person name="Priest M."/>
            <person name="Raghuraman S."/>
            <person name="Rege F."/>
            <person name="Reyes R."/>
            <person name="Rise C."/>
            <person name="Rogov P."/>
            <person name="Ross K."/>
            <person name="Ryan E."/>
            <person name="Settipalli S."/>
            <person name="Shea T."/>
            <person name="Sherpa N."/>
            <person name="Shi L."/>
            <person name="Shih D."/>
            <person name="Sparrow T."/>
            <person name="Spaulding J."/>
            <person name="Stalker J."/>
            <person name="Stange-Thomann N."/>
            <person name="Stavropoulos S."/>
            <person name="Stone C."/>
            <person name="Strader C."/>
            <person name="Tesfaye S."/>
            <person name="Thomson T."/>
            <person name="Thoulutsang Y."/>
            <person name="Thoulutsang D."/>
            <person name="Topham K."/>
            <person name="Topping I."/>
            <person name="Tsamla T."/>
            <person name="Vassiliev H."/>
            <person name="Vo A."/>
            <person name="Wangchuk T."/>
            <person name="Wangdi T."/>
            <person name="Weiand M."/>
            <person name="Wilkinson J."/>
            <person name="Wilson A."/>
            <person name="Yadav S."/>
            <person name="Young G."/>
            <person name="Yu Q."/>
            <person name="Zembek L."/>
            <person name="Zhong D."/>
            <person name="Zimmer A."/>
            <person name="Zwirko Z."/>
            <person name="Jaffe D.B."/>
            <person name="Alvarez P."/>
            <person name="Brockman W."/>
            <person name="Butler J."/>
            <person name="Chin C."/>
            <person name="Gnerre S."/>
            <person name="Grabherr M."/>
            <person name="Kleber M."/>
            <person name="Mauceli E."/>
            <person name="MacCallum I."/>
        </authorList>
    </citation>
    <scope>NUCLEOTIDE SEQUENCE [LARGE SCALE GENOMIC DNA]</scope>
    <source>
        <strain evidence="3">Tucson 14024-0371.13</strain>
    </source>
</reference>
<evidence type="ECO:0008006" key="4">
    <source>
        <dbReference type="Google" id="ProtNLM"/>
    </source>
</evidence>
<dbReference type="GO" id="GO:0048471">
    <property type="term" value="C:perinuclear region of cytoplasm"/>
    <property type="evidence" value="ECO:0007669"/>
    <property type="project" value="EnsemblMetazoa"/>
</dbReference>
<dbReference type="GO" id="GO:0008017">
    <property type="term" value="F:microtubule binding"/>
    <property type="evidence" value="ECO:0007669"/>
    <property type="project" value="EnsemblMetazoa"/>
</dbReference>
<keyword evidence="3" id="KW-1185">Reference proteome</keyword>